<proteinExistence type="predicted"/>
<evidence type="ECO:0000259" key="2">
    <source>
        <dbReference type="PROSITE" id="PS50004"/>
    </source>
</evidence>
<keyword evidence="4" id="KW-1185">Reference proteome</keyword>
<dbReference type="PROSITE" id="PS50004">
    <property type="entry name" value="C2"/>
    <property type="match status" value="1"/>
</dbReference>
<dbReference type="OrthoDB" id="426718at2759"/>
<dbReference type="CDD" id="cd00519">
    <property type="entry name" value="Lipase_3"/>
    <property type="match status" value="1"/>
</dbReference>
<name>W7U4G1_9STRA</name>
<dbReference type="CDD" id="cd00030">
    <property type="entry name" value="C2"/>
    <property type="match status" value="1"/>
</dbReference>
<feature type="domain" description="C2" evidence="2">
    <location>
        <begin position="55"/>
        <end position="184"/>
    </location>
</feature>
<evidence type="ECO:0000256" key="1">
    <source>
        <dbReference type="SAM" id="MobiDB-lite"/>
    </source>
</evidence>
<feature type="region of interest" description="Disordered" evidence="1">
    <location>
        <begin position="221"/>
        <end position="247"/>
    </location>
</feature>
<dbReference type="Gene3D" id="3.40.50.1820">
    <property type="entry name" value="alpha/beta hydrolase"/>
    <property type="match status" value="1"/>
</dbReference>
<dbReference type="InterPro" id="IPR035892">
    <property type="entry name" value="C2_domain_sf"/>
</dbReference>
<evidence type="ECO:0000313" key="4">
    <source>
        <dbReference type="Proteomes" id="UP000019335"/>
    </source>
</evidence>
<dbReference type="InterPro" id="IPR002921">
    <property type="entry name" value="Fungal_lipase-type"/>
</dbReference>
<dbReference type="GO" id="GO:0006629">
    <property type="term" value="P:lipid metabolic process"/>
    <property type="evidence" value="ECO:0007669"/>
    <property type="project" value="InterPro"/>
</dbReference>
<dbReference type="Pfam" id="PF01764">
    <property type="entry name" value="Lipase_3"/>
    <property type="match status" value="1"/>
</dbReference>
<organism evidence="3 4">
    <name type="scientific">Nannochloropsis gaditana</name>
    <dbReference type="NCBI Taxonomy" id="72520"/>
    <lineage>
        <taxon>Eukaryota</taxon>
        <taxon>Sar</taxon>
        <taxon>Stramenopiles</taxon>
        <taxon>Ochrophyta</taxon>
        <taxon>Eustigmatophyceae</taxon>
        <taxon>Eustigmatales</taxon>
        <taxon>Monodopsidaceae</taxon>
        <taxon>Nannochloropsis</taxon>
    </lineage>
</organism>
<dbReference type="PANTHER" id="PTHR47759">
    <property type="entry name" value="OS04G0509100 PROTEIN"/>
    <property type="match status" value="1"/>
</dbReference>
<feature type="compositionally biased region" description="Polar residues" evidence="1">
    <location>
        <begin position="221"/>
        <end position="234"/>
    </location>
</feature>
<dbReference type="Pfam" id="PF00168">
    <property type="entry name" value="C2"/>
    <property type="match status" value="1"/>
</dbReference>
<dbReference type="SMART" id="SM00239">
    <property type="entry name" value="C2"/>
    <property type="match status" value="1"/>
</dbReference>
<dbReference type="EMBL" id="AZIL01000001">
    <property type="protein sequence ID" value="EWM30663.1"/>
    <property type="molecule type" value="Genomic_DNA"/>
</dbReference>
<dbReference type="SUPFAM" id="SSF53474">
    <property type="entry name" value="alpha/beta-Hydrolases"/>
    <property type="match status" value="1"/>
</dbReference>
<accession>W7U4G1</accession>
<comment type="caution">
    <text evidence="3">The sequence shown here is derived from an EMBL/GenBank/DDBJ whole genome shotgun (WGS) entry which is preliminary data.</text>
</comment>
<dbReference type="AlphaFoldDB" id="W7U4G1"/>
<reference evidence="3 4" key="1">
    <citation type="journal article" date="2014" name="Mol. Plant">
        <title>Chromosome Scale Genome Assembly and Transcriptome Profiling of Nannochloropsis gaditana in Nitrogen Depletion.</title>
        <authorList>
            <person name="Corteggiani Carpinelli E."/>
            <person name="Telatin A."/>
            <person name="Vitulo N."/>
            <person name="Forcato C."/>
            <person name="D'Angelo M."/>
            <person name="Schiavon R."/>
            <person name="Vezzi A."/>
            <person name="Giacometti G.M."/>
            <person name="Morosinotto T."/>
            <person name="Valle G."/>
        </authorList>
    </citation>
    <scope>NUCLEOTIDE SEQUENCE [LARGE SCALE GENOMIC DNA]</scope>
    <source>
        <strain evidence="3 4">B-31</strain>
    </source>
</reference>
<feature type="compositionally biased region" description="Pro residues" evidence="1">
    <location>
        <begin position="486"/>
        <end position="495"/>
    </location>
</feature>
<protein>
    <submittedName>
        <fullName evidence="3">Lipase, class 3</fullName>
    </submittedName>
</protein>
<dbReference type="Gene3D" id="2.60.40.150">
    <property type="entry name" value="C2 domain"/>
    <property type="match status" value="1"/>
</dbReference>
<gene>
    <name evidence="3" type="ORF">Naga_100091g1</name>
</gene>
<sequence length="626" mass="68199">MTLSPTQERPPSKLSDLLKDAVFDVEKAVKTASFAFSVYGAPKINTWYNVQGGTRLGLPQETVRRNFAARLRVTVLRAKDLPKESKLADYILSGSMPDAYALLEVKSKWGYDQGRTITIPDSNAPEWTDPATATSELLVEDLSTATLEVSLRDENRLGKDSVLGQASIPPPEIPAMHSSWTGWLPLKQAENKLGKGKVELRVETLPAVRAGEGIELSESSANLGTSIPWTNDNGLDSDEEDAEAPRSTEADLDWNAMAAKLTNASLSLRKYRMAVFFTNESTDTQGGIWWRKSTKEVILVFRGTEITSLQDVMTDLNIVQTPLGDGDKRLVHTGFWTAFNSIVDGAYHSLEMAVGKGEDWAKGGWTIDCSGHSLGGALASLMAHNIAHNYPELCRNNRLHMYSFGAPRVGNPAFCEEFNMLLGHALFRIVNKADVVPRMPGRNNLGSIEYDHFGFCVLITDEALKSVSIYLDGQRNQDEAASAPSSNPPSDPAPLSPSDETLSSLVGEGVPVSAATAAVDNSKEETKKTTISDMLNVASTNIKTLGGFLQGEPVGPYERMDKGMPAVPVRRGTIPVPLNVAPEVAMGESLLEADVRDHSEISYFEAIQKFAALIVEEQKEEKKQEA</sequence>
<dbReference type="InterPro" id="IPR000008">
    <property type="entry name" value="C2_dom"/>
</dbReference>
<dbReference type="SUPFAM" id="SSF49562">
    <property type="entry name" value="C2 domain (Calcium/lipid-binding domain, CaLB)"/>
    <property type="match status" value="1"/>
</dbReference>
<evidence type="ECO:0000313" key="3">
    <source>
        <dbReference type="EMBL" id="EWM30663.1"/>
    </source>
</evidence>
<dbReference type="Proteomes" id="UP000019335">
    <property type="component" value="Chromosome 1"/>
</dbReference>
<dbReference type="PANTHER" id="PTHR47759:SF2">
    <property type="entry name" value="TRIGLYCERIDE LIPASE"/>
    <property type="match status" value="1"/>
</dbReference>
<dbReference type="InterPro" id="IPR029058">
    <property type="entry name" value="AB_hydrolase_fold"/>
</dbReference>
<feature type="region of interest" description="Disordered" evidence="1">
    <location>
        <begin position="475"/>
        <end position="504"/>
    </location>
</feature>